<dbReference type="PANTHER" id="PTHR43130:SF7">
    <property type="entry name" value="DJ-1_PFPI DOMAIN-CONTAINING PROTEIN"/>
    <property type="match status" value="1"/>
</dbReference>
<organism evidence="2 3">
    <name type="scientific">Macrolepiota fuliginosa MF-IS2</name>
    <dbReference type="NCBI Taxonomy" id="1400762"/>
    <lineage>
        <taxon>Eukaryota</taxon>
        <taxon>Fungi</taxon>
        <taxon>Dikarya</taxon>
        <taxon>Basidiomycota</taxon>
        <taxon>Agaricomycotina</taxon>
        <taxon>Agaricomycetes</taxon>
        <taxon>Agaricomycetidae</taxon>
        <taxon>Agaricales</taxon>
        <taxon>Agaricineae</taxon>
        <taxon>Agaricaceae</taxon>
        <taxon>Macrolepiota</taxon>
    </lineage>
</organism>
<dbReference type="Gene3D" id="3.40.50.880">
    <property type="match status" value="1"/>
</dbReference>
<protein>
    <submittedName>
        <fullName evidence="2">ThiJ/PfpI</fullName>
    </submittedName>
</protein>
<comment type="caution">
    <text evidence="2">The sequence shown here is derived from an EMBL/GenBank/DDBJ whole genome shotgun (WGS) entry which is preliminary data.</text>
</comment>
<dbReference type="SUPFAM" id="SSF52317">
    <property type="entry name" value="Class I glutamine amidotransferase-like"/>
    <property type="match status" value="1"/>
</dbReference>
<sequence length="234" mass="25422">MSTPTGSLIGQTIHIGVVLFPSYQLLDAAGPIDYINNHSRAVLSSDLLPPHLIPKSTIIHWHYIGESLSEPVQPSCGPPQHPTHTYANPPPHLDYLVVPGPDPAIKLSTPCINFFVTTFPKLRGLLTVCTGSIALAQTGILDGHSVCSNKYVLKLLAEAGLLRKEVKWIGDRRWIVDGKIWSAGGVTAGVDLAAEFSRIHFDPEIVELAKAVSEETPKPDRPDDWAHLLDGVKL</sequence>
<evidence type="ECO:0000313" key="2">
    <source>
        <dbReference type="EMBL" id="KAF9440976.1"/>
    </source>
</evidence>
<proteinExistence type="predicted"/>
<name>A0A9P6BUZ7_9AGAR</name>
<dbReference type="PANTHER" id="PTHR43130">
    <property type="entry name" value="ARAC-FAMILY TRANSCRIPTIONAL REGULATOR"/>
    <property type="match status" value="1"/>
</dbReference>
<dbReference type="InterPro" id="IPR029062">
    <property type="entry name" value="Class_I_gatase-like"/>
</dbReference>
<dbReference type="InterPro" id="IPR052158">
    <property type="entry name" value="INH-QAR"/>
</dbReference>
<reference evidence="2" key="1">
    <citation type="submission" date="2020-11" db="EMBL/GenBank/DDBJ databases">
        <authorList>
            <consortium name="DOE Joint Genome Institute"/>
            <person name="Ahrendt S."/>
            <person name="Riley R."/>
            <person name="Andreopoulos W."/>
            <person name="Labutti K."/>
            <person name="Pangilinan J."/>
            <person name="Ruiz-Duenas F.J."/>
            <person name="Barrasa J.M."/>
            <person name="Sanchez-Garcia M."/>
            <person name="Camarero S."/>
            <person name="Miyauchi S."/>
            <person name="Serrano A."/>
            <person name="Linde D."/>
            <person name="Babiker R."/>
            <person name="Drula E."/>
            <person name="Ayuso-Fernandez I."/>
            <person name="Pacheco R."/>
            <person name="Padilla G."/>
            <person name="Ferreira P."/>
            <person name="Barriuso J."/>
            <person name="Kellner H."/>
            <person name="Castanera R."/>
            <person name="Alfaro M."/>
            <person name="Ramirez L."/>
            <person name="Pisabarro A.G."/>
            <person name="Kuo A."/>
            <person name="Tritt A."/>
            <person name="Lipzen A."/>
            <person name="He G."/>
            <person name="Yan M."/>
            <person name="Ng V."/>
            <person name="Cullen D."/>
            <person name="Martin F."/>
            <person name="Rosso M.-N."/>
            <person name="Henrissat B."/>
            <person name="Hibbett D."/>
            <person name="Martinez A.T."/>
            <person name="Grigoriev I.V."/>
        </authorList>
    </citation>
    <scope>NUCLEOTIDE SEQUENCE</scope>
    <source>
        <strain evidence="2">MF-IS2</strain>
    </source>
</reference>
<feature type="domain" description="DJ-1/PfpI" evidence="1">
    <location>
        <begin position="64"/>
        <end position="196"/>
    </location>
</feature>
<keyword evidence="3" id="KW-1185">Reference proteome</keyword>
<accession>A0A9P6BUZ7</accession>
<dbReference type="AlphaFoldDB" id="A0A9P6BUZ7"/>
<dbReference type="EMBL" id="MU152137">
    <property type="protein sequence ID" value="KAF9440976.1"/>
    <property type="molecule type" value="Genomic_DNA"/>
</dbReference>
<evidence type="ECO:0000259" key="1">
    <source>
        <dbReference type="Pfam" id="PF01965"/>
    </source>
</evidence>
<dbReference type="Proteomes" id="UP000807342">
    <property type="component" value="Unassembled WGS sequence"/>
</dbReference>
<dbReference type="OrthoDB" id="543156at2759"/>
<gene>
    <name evidence="2" type="ORF">P691DRAFT_779945</name>
</gene>
<evidence type="ECO:0000313" key="3">
    <source>
        <dbReference type="Proteomes" id="UP000807342"/>
    </source>
</evidence>
<dbReference type="InterPro" id="IPR002818">
    <property type="entry name" value="DJ-1/PfpI"/>
</dbReference>
<dbReference type="Pfam" id="PF01965">
    <property type="entry name" value="DJ-1_PfpI"/>
    <property type="match status" value="1"/>
</dbReference>